<feature type="signal peptide" evidence="3">
    <location>
        <begin position="1"/>
        <end position="25"/>
    </location>
</feature>
<feature type="chain" id="PRO_5039524019" evidence="3">
    <location>
        <begin position="26"/>
        <end position="1060"/>
    </location>
</feature>
<evidence type="ECO:0000313" key="7">
    <source>
        <dbReference type="Proteomes" id="UP000810252"/>
    </source>
</evidence>
<dbReference type="InterPro" id="IPR039426">
    <property type="entry name" value="TonB-dep_rcpt-like"/>
</dbReference>
<dbReference type="GO" id="GO:0009279">
    <property type="term" value="C:cell outer membrane"/>
    <property type="evidence" value="ECO:0007669"/>
    <property type="project" value="UniProtKB-SubCell"/>
</dbReference>
<dbReference type="PROSITE" id="PS52016">
    <property type="entry name" value="TONB_DEPENDENT_REC_3"/>
    <property type="match status" value="1"/>
</dbReference>
<keyword evidence="1" id="KW-0998">Cell outer membrane</keyword>
<evidence type="ECO:0000259" key="4">
    <source>
        <dbReference type="Pfam" id="PF00593"/>
    </source>
</evidence>
<accession>A0A9D9EJP6</accession>
<keyword evidence="3" id="KW-0732">Signal</keyword>
<keyword evidence="1" id="KW-1134">Transmembrane beta strand</keyword>
<dbReference type="Proteomes" id="UP000810252">
    <property type="component" value="Unassembled WGS sequence"/>
</dbReference>
<keyword evidence="1 2" id="KW-0472">Membrane</keyword>
<keyword evidence="1" id="KW-0812">Transmembrane</keyword>
<dbReference type="Pfam" id="PF13715">
    <property type="entry name" value="CarbopepD_reg_2"/>
    <property type="match status" value="1"/>
</dbReference>
<dbReference type="EMBL" id="JADIMQ010000052">
    <property type="protein sequence ID" value="MBO8448387.1"/>
    <property type="molecule type" value="Genomic_DNA"/>
</dbReference>
<dbReference type="Gene3D" id="2.60.40.1120">
    <property type="entry name" value="Carboxypeptidase-like, regulatory domain"/>
    <property type="match status" value="1"/>
</dbReference>
<keyword evidence="1" id="KW-0813">Transport</keyword>
<dbReference type="Pfam" id="PF00593">
    <property type="entry name" value="TonB_dep_Rec_b-barrel"/>
    <property type="match status" value="1"/>
</dbReference>
<dbReference type="Pfam" id="PF07715">
    <property type="entry name" value="Plug"/>
    <property type="match status" value="1"/>
</dbReference>
<gene>
    <name evidence="6" type="ORF">IAC29_03845</name>
</gene>
<dbReference type="InterPro" id="IPR008969">
    <property type="entry name" value="CarboxyPept-like_regulatory"/>
</dbReference>
<evidence type="ECO:0000256" key="1">
    <source>
        <dbReference type="PROSITE-ProRule" id="PRU01360"/>
    </source>
</evidence>
<keyword evidence="6" id="KW-0675">Receptor</keyword>
<reference evidence="6" key="2">
    <citation type="journal article" date="2021" name="PeerJ">
        <title>Extensive microbial diversity within the chicken gut microbiome revealed by metagenomics and culture.</title>
        <authorList>
            <person name="Gilroy R."/>
            <person name="Ravi A."/>
            <person name="Getino M."/>
            <person name="Pursley I."/>
            <person name="Horton D.L."/>
            <person name="Alikhan N.F."/>
            <person name="Baker D."/>
            <person name="Gharbi K."/>
            <person name="Hall N."/>
            <person name="Watson M."/>
            <person name="Adriaenssens E.M."/>
            <person name="Foster-Nyarko E."/>
            <person name="Jarju S."/>
            <person name="Secka A."/>
            <person name="Antonio M."/>
            <person name="Oren A."/>
            <person name="Chaudhuri R.R."/>
            <person name="La Ragione R."/>
            <person name="Hildebrand F."/>
            <person name="Pallen M.J."/>
        </authorList>
    </citation>
    <scope>NUCLEOTIDE SEQUENCE</scope>
    <source>
        <strain evidence="6">20514</strain>
    </source>
</reference>
<dbReference type="InterPro" id="IPR037066">
    <property type="entry name" value="Plug_dom_sf"/>
</dbReference>
<feature type="domain" description="TonB-dependent receptor-like beta-barrel" evidence="4">
    <location>
        <begin position="395"/>
        <end position="1026"/>
    </location>
</feature>
<feature type="domain" description="TonB-dependent receptor plug" evidence="5">
    <location>
        <begin position="120"/>
        <end position="226"/>
    </location>
</feature>
<dbReference type="NCBIfam" id="TIGR04057">
    <property type="entry name" value="SusC_RagA_signa"/>
    <property type="match status" value="1"/>
</dbReference>
<dbReference type="SUPFAM" id="SSF56935">
    <property type="entry name" value="Porins"/>
    <property type="match status" value="1"/>
</dbReference>
<reference evidence="6" key="1">
    <citation type="submission" date="2020-10" db="EMBL/GenBank/DDBJ databases">
        <authorList>
            <person name="Gilroy R."/>
        </authorList>
    </citation>
    <scope>NUCLEOTIDE SEQUENCE</scope>
    <source>
        <strain evidence="6">20514</strain>
    </source>
</reference>
<dbReference type="InterPro" id="IPR012910">
    <property type="entry name" value="Plug_dom"/>
</dbReference>
<dbReference type="SUPFAM" id="SSF49464">
    <property type="entry name" value="Carboxypeptidase regulatory domain-like"/>
    <property type="match status" value="1"/>
</dbReference>
<dbReference type="AlphaFoldDB" id="A0A9D9EJP6"/>
<dbReference type="InterPro" id="IPR023997">
    <property type="entry name" value="TonB-dep_OMP_SusC/RagA_CS"/>
</dbReference>
<evidence type="ECO:0000256" key="2">
    <source>
        <dbReference type="RuleBase" id="RU003357"/>
    </source>
</evidence>
<evidence type="ECO:0000256" key="3">
    <source>
        <dbReference type="SAM" id="SignalP"/>
    </source>
</evidence>
<dbReference type="Gene3D" id="2.170.130.10">
    <property type="entry name" value="TonB-dependent receptor, plug domain"/>
    <property type="match status" value="1"/>
</dbReference>
<dbReference type="FunFam" id="2.170.130.10:FF:000003">
    <property type="entry name" value="SusC/RagA family TonB-linked outer membrane protein"/>
    <property type="match status" value="1"/>
</dbReference>
<proteinExistence type="inferred from homology"/>
<comment type="caution">
    <text evidence="6">The sequence shown here is derived from an EMBL/GenBank/DDBJ whole genome shotgun (WGS) entry which is preliminary data.</text>
</comment>
<organism evidence="6 7">
    <name type="scientific">Candidatus Cryptobacteroides merdigallinarum</name>
    <dbReference type="NCBI Taxonomy" id="2840770"/>
    <lineage>
        <taxon>Bacteria</taxon>
        <taxon>Pseudomonadati</taxon>
        <taxon>Bacteroidota</taxon>
        <taxon>Bacteroidia</taxon>
        <taxon>Bacteroidales</taxon>
        <taxon>Candidatus Cryptobacteroides</taxon>
    </lineage>
</organism>
<evidence type="ECO:0000313" key="6">
    <source>
        <dbReference type="EMBL" id="MBO8448387.1"/>
    </source>
</evidence>
<protein>
    <submittedName>
        <fullName evidence="6">TonB-dependent receptor</fullName>
    </submittedName>
</protein>
<dbReference type="InterPro" id="IPR023996">
    <property type="entry name" value="TonB-dep_OMP_SusC/RagA"/>
</dbReference>
<sequence length="1060" mass="119535">MRTNKTYLLFLSLFFSLFFSSQASAQDITIKGVVWDDAMDEPMAGVNVSEDGTTNGVITDLDGRFSINVSKGATLLFSFIGYKDESVTVSSAEDDLRIVMRADSELLEEIVVVGYGQQKKASSVGSITQAKGEDLLMAGSVNMVSEALQGQMPGVVAINKSSKPGDDAADIFIRGKATWGNASPLVLVDGVERDFNDVDINEIESISVLKDASATAVYGVKGANGVILLTTKRGGDQEPKVNFSANFGFKQPTVDYEWADYITSMKMYNEAAANDNNWSSIIPESTISAWEHAYATGNYGPYNDYFPEVDWWDEMIKDFGFQQNYNLNVRGGTERMSYFASIGYLRDGDIYNIEKQDEFDPRFYYQRYNWRSNLDFNITNTTKLSVNIAGKMGYRNQPGFRDADGGDSYIFEPLIRAPSNSFPIQYSDGSWGAGFQGEDNIYFSMNKQGQRQYKTFQGFYDVILTQDLSMITEGLSIKGTVSYTTSSRRESNVFKAMIYDVAASDASKNSGVRYYREYDYSNPIINPDGTIDYPMILETRFPDDQIEENRPTGSEYDLFKSYSRKLYYEIALNYAREFKGGHNVTGLAVFNRTVSDSAGSSVSIEFPEYQEDWVGRVTYNWKERYLMEVNAAYTGSEKFAPGKRFGFFPSFSVGWRLTEEPFMKKIKKKWLNNLKIRYSYGEVGSDRGALRFNYIQLFDSSGNASFGLDQSINYGPKYTEGALAYPDATWETAIKQNLGIEMTLFHNLRITLDLFDEKRDGILMSRKTTAPWMGADLPSVNIGKTKNHGLDLEAEWNGKIGKDFRYFAKFTFSTSENRIVFRDDPNKLDDYLKDAGKPIGYSSKYLATGNFTSIDDIFNYTQTAISATNQNRLVPGDLVYIDYNADGVIDDKDVVPVKNLNYPLTTYGLTLGFSWKGLSLNALFYAATGVYKADINTFLFDFPRGNIKAQPSTLDRWTAEDADVTEVVRPAVHLDNTYNEKASTYNYSDYSYLRLKNLELSYQLPKRWTKAMRMSGCQVYVNGNNLFTISGVDSRRDPENGSADVYPIVKRYNIGVRLSF</sequence>
<comment type="subcellular location">
    <subcellularLocation>
        <location evidence="1">Cell outer membrane</location>
        <topology evidence="1">Multi-pass membrane protein</topology>
    </subcellularLocation>
</comment>
<name>A0A9D9EJP6_9BACT</name>
<evidence type="ECO:0000259" key="5">
    <source>
        <dbReference type="Pfam" id="PF07715"/>
    </source>
</evidence>
<dbReference type="InterPro" id="IPR000531">
    <property type="entry name" value="Beta-barrel_TonB"/>
</dbReference>
<comment type="similarity">
    <text evidence="1 2">Belongs to the TonB-dependent receptor family.</text>
</comment>
<keyword evidence="2" id="KW-0798">TonB box</keyword>
<dbReference type="NCBIfam" id="TIGR04056">
    <property type="entry name" value="OMP_RagA_SusC"/>
    <property type="match status" value="1"/>
</dbReference>